<evidence type="ECO:0000313" key="5">
    <source>
        <dbReference type="Proteomes" id="UP000663829"/>
    </source>
</evidence>
<evidence type="ECO:0000313" key="3">
    <source>
        <dbReference type="EMBL" id="CAF4169500.1"/>
    </source>
</evidence>
<proteinExistence type="predicted"/>
<accession>A0A816BU76</accession>
<dbReference type="EMBL" id="CAJOBC010105992">
    <property type="protein sequence ID" value="CAF4500875.1"/>
    <property type="molecule type" value="Genomic_DNA"/>
</dbReference>
<reference evidence="2" key="1">
    <citation type="submission" date="2021-02" db="EMBL/GenBank/DDBJ databases">
        <authorList>
            <person name="Nowell W R."/>
        </authorList>
    </citation>
    <scope>NUCLEOTIDE SEQUENCE</scope>
</reference>
<evidence type="ECO:0000313" key="2">
    <source>
        <dbReference type="EMBL" id="CAF1615137.1"/>
    </source>
</evidence>
<dbReference type="SUPFAM" id="SSF46689">
    <property type="entry name" value="Homeodomain-like"/>
    <property type="match status" value="1"/>
</dbReference>
<dbReference type="EMBL" id="CAJNOQ010039066">
    <property type="protein sequence ID" value="CAF1615137.1"/>
    <property type="molecule type" value="Genomic_DNA"/>
</dbReference>
<keyword evidence="5" id="KW-1185">Reference proteome</keyword>
<protein>
    <submittedName>
        <fullName evidence="2">Uncharacterized protein</fullName>
    </submittedName>
</protein>
<sequence length="59" mass="7156">MSNSFHPEDYENELARIQEQLTQEQIHDLERSFRQNRRSSMHELTLLSIKLSLSWDMVH</sequence>
<dbReference type="EMBL" id="CAJOBA010044844">
    <property type="protein sequence ID" value="CAF4169500.1"/>
    <property type="molecule type" value="Genomic_DNA"/>
</dbReference>
<comment type="caution">
    <text evidence="2">The sequence shown here is derived from an EMBL/GenBank/DDBJ whole genome shotgun (WGS) entry which is preliminary data.</text>
</comment>
<dbReference type="Proteomes" id="UP000663829">
    <property type="component" value="Unassembled WGS sequence"/>
</dbReference>
<dbReference type="Proteomes" id="UP000681722">
    <property type="component" value="Unassembled WGS sequence"/>
</dbReference>
<feature type="non-terminal residue" evidence="2">
    <location>
        <position position="1"/>
    </location>
</feature>
<dbReference type="AlphaFoldDB" id="A0A816BU76"/>
<dbReference type="InterPro" id="IPR009057">
    <property type="entry name" value="Homeodomain-like_sf"/>
</dbReference>
<evidence type="ECO:0000313" key="1">
    <source>
        <dbReference type="EMBL" id="CAF1359107.1"/>
    </source>
</evidence>
<dbReference type="Proteomes" id="UP000677228">
    <property type="component" value="Unassembled WGS sequence"/>
</dbReference>
<dbReference type="EMBL" id="CAJNOK010023190">
    <property type="protein sequence ID" value="CAF1359107.1"/>
    <property type="molecule type" value="Genomic_DNA"/>
</dbReference>
<gene>
    <name evidence="2" type="ORF">GPM918_LOCUS43359</name>
    <name evidence="1" type="ORF">OVA965_LOCUS31162</name>
    <name evidence="4" type="ORF">SRO942_LOCUS44834</name>
    <name evidence="3" type="ORF">TMI583_LOCUS31990</name>
</gene>
<organism evidence="2 5">
    <name type="scientific">Didymodactylos carnosus</name>
    <dbReference type="NCBI Taxonomy" id="1234261"/>
    <lineage>
        <taxon>Eukaryota</taxon>
        <taxon>Metazoa</taxon>
        <taxon>Spiralia</taxon>
        <taxon>Gnathifera</taxon>
        <taxon>Rotifera</taxon>
        <taxon>Eurotatoria</taxon>
        <taxon>Bdelloidea</taxon>
        <taxon>Philodinida</taxon>
        <taxon>Philodinidae</taxon>
        <taxon>Didymodactylos</taxon>
    </lineage>
</organism>
<evidence type="ECO:0000313" key="4">
    <source>
        <dbReference type="EMBL" id="CAF4500875.1"/>
    </source>
</evidence>
<dbReference type="Proteomes" id="UP000682733">
    <property type="component" value="Unassembled WGS sequence"/>
</dbReference>
<name>A0A816BU76_9BILA</name>